<name>A0A6G0VYJ3_APHCR</name>
<dbReference type="EMBL" id="VUJU01010454">
    <property type="protein sequence ID" value="KAF0714303.1"/>
    <property type="molecule type" value="Genomic_DNA"/>
</dbReference>
<reference evidence="2 3" key="1">
    <citation type="submission" date="2019-08" db="EMBL/GenBank/DDBJ databases">
        <title>Whole genome of Aphis craccivora.</title>
        <authorList>
            <person name="Voronova N.V."/>
            <person name="Shulinski R.S."/>
            <person name="Bandarenka Y.V."/>
            <person name="Zhorov D.G."/>
            <person name="Warner D."/>
        </authorList>
    </citation>
    <scope>NUCLEOTIDE SEQUENCE [LARGE SCALE GENOMIC DNA]</scope>
    <source>
        <strain evidence="2">180601</strain>
        <tissue evidence="2">Whole Body</tissue>
    </source>
</reference>
<dbReference type="Proteomes" id="UP000478052">
    <property type="component" value="Unassembled WGS sequence"/>
</dbReference>
<dbReference type="GO" id="GO:0046983">
    <property type="term" value="F:protein dimerization activity"/>
    <property type="evidence" value="ECO:0007669"/>
    <property type="project" value="InterPro"/>
</dbReference>
<dbReference type="InterPro" id="IPR008906">
    <property type="entry name" value="HATC_C_dom"/>
</dbReference>
<dbReference type="InterPro" id="IPR052958">
    <property type="entry name" value="IFN-induced_PKR_regulator"/>
</dbReference>
<dbReference type="OrthoDB" id="6628121at2759"/>
<proteinExistence type="predicted"/>
<dbReference type="Pfam" id="PF05699">
    <property type="entry name" value="Dimer_Tnp_hAT"/>
    <property type="match status" value="1"/>
</dbReference>
<sequence length="378" mass="43777">NALICPCLNHSLNNNLSRSNMIQSVRNAIGTIQEIIKFFNVSAKRNFILKKHLGYQLTSHCITCWIERHDSHDISTSSKANSLCKTIQDSKFVMCIFSLNDIMCLTRPLSILLQTKNLDLFSATTKIKELREVLSTKRNDANQCFNIIHNNVDEMMSKLGTELKLPRTTKRQTYRNNIEVNPEDSQGYWRISIYIPILDEVINDFDNRFSNDNMQCSNLNFLMPSNLMKCFKNTEQLNQSIKDISNQYSELFGESIFSIEQKLKGELNLLENKLKSDTDLTIITSAITFLDKLDCDYFPVFSLFIKILITLPISIATAERSFSSIRLLKTWFRSRMSEERLTGLALLYIHKNIDIYNNIENIISKFANDKNRKLDFIL</sequence>
<accession>A0A6G0VYJ3</accession>
<evidence type="ECO:0000313" key="2">
    <source>
        <dbReference type="EMBL" id="KAF0714303.1"/>
    </source>
</evidence>
<organism evidence="2 3">
    <name type="scientific">Aphis craccivora</name>
    <name type="common">Cowpea aphid</name>
    <dbReference type="NCBI Taxonomy" id="307492"/>
    <lineage>
        <taxon>Eukaryota</taxon>
        <taxon>Metazoa</taxon>
        <taxon>Ecdysozoa</taxon>
        <taxon>Arthropoda</taxon>
        <taxon>Hexapoda</taxon>
        <taxon>Insecta</taxon>
        <taxon>Pterygota</taxon>
        <taxon>Neoptera</taxon>
        <taxon>Paraneoptera</taxon>
        <taxon>Hemiptera</taxon>
        <taxon>Sternorrhyncha</taxon>
        <taxon>Aphidomorpha</taxon>
        <taxon>Aphidoidea</taxon>
        <taxon>Aphididae</taxon>
        <taxon>Aphidini</taxon>
        <taxon>Aphis</taxon>
        <taxon>Aphis</taxon>
    </lineage>
</organism>
<keyword evidence="3" id="KW-1185">Reference proteome</keyword>
<comment type="caution">
    <text evidence="2">The sequence shown here is derived from an EMBL/GenBank/DDBJ whole genome shotgun (WGS) entry which is preliminary data.</text>
</comment>
<evidence type="ECO:0000313" key="3">
    <source>
        <dbReference type="Proteomes" id="UP000478052"/>
    </source>
</evidence>
<evidence type="ECO:0000259" key="1">
    <source>
        <dbReference type="Pfam" id="PF05699"/>
    </source>
</evidence>
<feature type="domain" description="HAT C-terminal dimerisation" evidence="1">
    <location>
        <begin position="292"/>
        <end position="353"/>
    </location>
</feature>
<dbReference type="AlphaFoldDB" id="A0A6G0VYJ3"/>
<dbReference type="PANTHER" id="PTHR46289">
    <property type="entry name" value="52 KDA REPRESSOR OF THE INHIBITOR OF THE PROTEIN KINASE-LIKE PROTEIN-RELATED"/>
    <property type="match status" value="1"/>
</dbReference>
<protein>
    <submittedName>
        <fullName evidence="2">52 kDa repressor of the inhibitor of the protein kinase-like</fullName>
    </submittedName>
</protein>
<dbReference type="PANTHER" id="PTHR46289:SF14">
    <property type="entry name" value="DUF4371 DOMAIN-CONTAINING PROTEIN"/>
    <property type="match status" value="1"/>
</dbReference>
<feature type="non-terminal residue" evidence="2">
    <location>
        <position position="1"/>
    </location>
</feature>
<gene>
    <name evidence="2" type="ORF">FWK35_00032332</name>
</gene>